<proteinExistence type="predicted"/>
<evidence type="ECO:0000313" key="2">
    <source>
        <dbReference type="EMBL" id="MBC6499644.1"/>
    </source>
</evidence>
<gene>
    <name evidence="2" type="ORF">H7R52_16070</name>
</gene>
<dbReference type="EMBL" id="JACSZT010000020">
    <property type="protein sequence ID" value="MBC6499644.1"/>
    <property type="molecule type" value="Genomic_DNA"/>
</dbReference>
<dbReference type="AlphaFoldDB" id="A0A923NHJ8"/>
<dbReference type="RefSeq" id="WP_135474462.1">
    <property type="nucleotide sequence ID" value="NZ_CP110106.1"/>
</dbReference>
<dbReference type="Proteomes" id="UP000650485">
    <property type="component" value="Unassembled WGS sequence"/>
</dbReference>
<keyword evidence="1" id="KW-0472">Membrane</keyword>
<feature type="transmembrane region" description="Helical" evidence="1">
    <location>
        <begin position="60"/>
        <end position="77"/>
    </location>
</feature>
<organism evidence="2 3">
    <name type="scientific">Weissella confusa</name>
    <name type="common">Lactobacillus confusus</name>
    <dbReference type="NCBI Taxonomy" id="1583"/>
    <lineage>
        <taxon>Bacteria</taxon>
        <taxon>Bacillati</taxon>
        <taxon>Bacillota</taxon>
        <taxon>Bacilli</taxon>
        <taxon>Lactobacillales</taxon>
        <taxon>Lactobacillaceae</taxon>
        <taxon>Weissella</taxon>
    </lineage>
</organism>
<comment type="caution">
    <text evidence="2">The sequence shown here is derived from an EMBL/GenBank/DDBJ whole genome shotgun (WGS) entry which is preliminary data.</text>
</comment>
<keyword evidence="1" id="KW-0812">Transmembrane</keyword>
<protein>
    <submittedName>
        <fullName evidence="2">Uncharacterized protein</fullName>
    </submittedName>
</protein>
<reference evidence="2" key="1">
    <citation type="submission" date="2020-08" db="EMBL/GenBank/DDBJ databases">
        <title>Complete genome sequence of Weissella confusa strain FS54 provides insights into metabolic potential.</title>
        <authorList>
            <person name="Fhoula I."/>
            <person name="Najjari A."/>
            <person name="Lekired A."/>
            <person name="Bessrour-Aouam N."/>
            <person name="Jaballah S."/>
            <person name="Klibi N."/>
            <person name="Ouzari H.-I."/>
        </authorList>
    </citation>
    <scope>NUCLEOTIDE SEQUENCE</scope>
    <source>
        <strain evidence="2">FS54</strain>
    </source>
</reference>
<feature type="transmembrane region" description="Helical" evidence="1">
    <location>
        <begin position="37"/>
        <end position="54"/>
    </location>
</feature>
<accession>A0A923NHJ8</accession>
<keyword evidence="1" id="KW-1133">Transmembrane helix</keyword>
<sequence length="107" mass="12821">MFFKRRERLFRNWWNSGLQPDDVENELKTTYNIHEKLLIVANIVLFFLTAGLFYGELWPYSGISLVALVVAIVLLAIRQLMRAVLFNDIVRYRDWYHVQTQIEKLMK</sequence>
<evidence type="ECO:0000313" key="3">
    <source>
        <dbReference type="Proteomes" id="UP000650485"/>
    </source>
</evidence>
<name>A0A923NHJ8_WEICO</name>
<evidence type="ECO:0000256" key="1">
    <source>
        <dbReference type="SAM" id="Phobius"/>
    </source>
</evidence>